<reference evidence="2" key="1">
    <citation type="submission" date="2016-10" db="EMBL/GenBank/DDBJ databases">
        <authorList>
            <person name="Varghese N."/>
            <person name="Submissions S."/>
        </authorList>
    </citation>
    <scope>NUCLEOTIDE SEQUENCE [LARGE SCALE GENOMIC DNA]</scope>
    <source>
        <strain evidence="2">CGMCC 1.10789</strain>
    </source>
</reference>
<dbReference type="STRING" id="990712.SAMN05216257_10494"/>
<dbReference type="AlphaFoldDB" id="A0A1G9DZY9"/>
<dbReference type="Proteomes" id="UP000199328">
    <property type="component" value="Unassembled WGS sequence"/>
</dbReference>
<gene>
    <name evidence="1" type="ORF">SAMN05216257_10494</name>
</gene>
<sequence length="68" mass="7347">MSGFSEEELEALRRAYASGTLTVKTGEHQVTYGSAADLLARIRYIEQRLASASGPAAVAGFASFRRPR</sequence>
<accession>A0A1G9DZY9</accession>
<name>A0A1G9DZY9_9RHOB</name>
<dbReference type="EMBL" id="FNFV01000004">
    <property type="protein sequence ID" value="SDK69442.1"/>
    <property type="molecule type" value="Genomic_DNA"/>
</dbReference>
<dbReference type="RefSeq" id="WP_092500324.1">
    <property type="nucleotide sequence ID" value="NZ_FNFV01000004.1"/>
</dbReference>
<organism evidence="1 2">
    <name type="scientific">Meinhardsimonia xiamenensis</name>
    <dbReference type="NCBI Taxonomy" id="990712"/>
    <lineage>
        <taxon>Bacteria</taxon>
        <taxon>Pseudomonadati</taxon>
        <taxon>Pseudomonadota</taxon>
        <taxon>Alphaproteobacteria</taxon>
        <taxon>Rhodobacterales</taxon>
        <taxon>Paracoccaceae</taxon>
        <taxon>Meinhardsimonia</taxon>
    </lineage>
</organism>
<proteinExistence type="predicted"/>
<protein>
    <recommendedName>
        <fullName evidence="3">GpW protein</fullName>
    </recommendedName>
</protein>
<dbReference type="NCBIfam" id="NF047331">
    <property type="entry name" value="phage_HTJ"/>
    <property type="match status" value="1"/>
</dbReference>
<keyword evidence="2" id="KW-1185">Reference proteome</keyword>
<evidence type="ECO:0000313" key="2">
    <source>
        <dbReference type="Proteomes" id="UP000199328"/>
    </source>
</evidence>
<evidence type="ECO:0000313" key="1">
    <source>
        <dbReference type="EMBL" id="SDK69442.1"/>
    </source>
</evidence>
<evidence type="ECO:0008006" key="3">
    <source>
        <dbReference type="Google" id="ProtNLM"/>
    </source>
</evidence>